<protein>
    <recommendedName>
        <fullName evidence="3">Alpha/beta hydrolase</fullName>
    </recommendedName>
</protein>
<evidence type="ECO:0000313" key="2">
    <source>
        <dbReference type="Proteomes" id="UP000540787"/>
    </source>
</evidence>
<reference evidence="1 2" key="1">
    <citation type="submission" date="2020-08" db="EMBL/GenBank/DDBJ databases">
        <title>The Agave Microbiome: Exploring the role of microbial communities in plant adaptations to desert environments.</title>
        <authorList>
            <person name="Partida-Martinez L.P."/>
        </authorList>
    </citation>
    <scope>NUCLEOTIDE SEQUENCE [LARGE SCALE GENOMIC DNA]</scope>
    <source>
        <strain evidence="1 2">AT3.2</strain>
    </source>
</reference>
<name>A0A7W9X4M6_9BURK</name>
<dbReference type="Proteomes" id="UP000540787">
    <property type="component" value="Unassembled WGS sequence"/>
</dbReference>
<dbReference type="Gene3D" id="3.40.50.1820">
    <property type="entry name" value="alpha/beta hydrolase"/>
    <property type="match status" value="1"/>
</dbReference>
<proteinExistence type="predicted"/>
<evidence type="ECO:0008006" key="3">
    <source>
        <dbReference type="Google" id="ProtNLM"/>
    </source>
</evidence>
<evidence type="ECO:0000313" key="1">
    <source>
        <dbReference type="EMBL" id="MBB6136401.1"/>
    </source>
</evidence>
<dbReference type="AlphaFoldDB" id="A0A7W9X4M6"/>
<dbReference type="GO" id="GO:0016787">
    <property type="term" value="F:hydrolase activity"/>
    <property type="evidence" value="ECO:0007669"/>
    <property type="project" value="InterPro"/>
</dbReference>
<comment type="caution">
    <text evidence="1">The sequence shown here is derived from an EMBL/GenBank/DDBJ whole genome shotgun (WGS) entry which is preliminary data.</text>
</comment>
<dbReference type="InterPro" id="IPR010662">
    <property type="entry name" value="RBBP9/YdeN"/>
</dbReference>
<dbReference type="Pfam" id="PF06821">
    <property type="entry name" value="Ser_hydrolase"/>
    <property type="match status" value="1"/>
</dbReference>
<dbReference type="EMBL" id="JACHBX010000006">
    <property type="protein sequence ID" value="MBB6136401.1"/>
    <property type="molecule type" value="Genomic_DNA"/>
</dbReference>
<dbReference type="SUPFAM" id="SSF53474">
    <property type="entry name" value="alpha/beta-Hydrolases"/>
    <property type="match status" value="1"/>
</dbReference>
<gene>
    <name evidence="1" type="ORF">HD842_004579</name>
</gene>
<keyword evidence="2" id="KW-1185">Reference proteome</keyword>
<dbReference type="InterPro" id="IPR029058">
    <property type="entry name" value="AB_hydrolase_fold"/>
</dbReference>
<organism evidence="1 2">
    <name type="scientific">Massilia aurea</name>
    <dbReference type="NCBI Taxonomy" id="373040"/>
    <lineage>
        <taxon>Bacteria</taxon>
        <taxon>Pseudomonadati</taxon>
        <taxon>Pseudomonadota</taxon>
        <taxon>Betaproteobacteria</taxon>
        <taxon>Burkholderiales</taxon>
        <taxon>Oxalobacteraceae</taxon>
        <taxon>Telluria group</taxon>
        <taxon>Massilia</taxon>
    </lineage>
</organism>
<sequence>MTCDVLILPGLFNSGPHHWQSLWHERNPAWRRAEHRDWTNPDRDEWVAEMEEAIAGCSGAPVLVAHSLGCMLVAHWALSGSPLKVAGAFLVAPSDVERPSFPIPAGNWAPAPRTPLPFPSMIVASTNDPYATLERTQSFADAWGSKLVEIGDAGHVTTDSGYGDWPDGLRLLDAFCADINNKR</sequence>
<dbReference type="RefSeq" id="WP_183558037.1">
    <property type="nucleotide sequence ID" value="NZ_JACHBX010000006.1"/>
</dbReference>
<accession>A0A7W9X4M6</accession>